<comment type="caution">
    <text evidence="1">The sequence shown here is derived from an EMBL/GenBank/DDBJ whole genome shotgun (WGS) entry which is preliminary data.</text>
</comment>
<dbReference type="Proteomes" id="UP000315295">
    <property type="component" value="Unassembled WGS sequence"/>
</dbReference>
<gene>
    <name evidence="1" type="ORF">C1H46_009628</name>
</gene>
<reference evidence="1 2" key="1">
    <citation type="journal article" date="2019" name="G3 (Bethesda)">
        <title>Sequencing of a Wild Apple (Malus baccata) Genome Unravels the Differences Between Cultivated and Wild Apple Species Regarding Disease Resistance and Cold Tolerance.</title>
        <authorList>
            <person name="Chen X."/>
        </authorList>
    </citation>
    <scope>NUCLEOTIDE SEQUENCE [LARGE SCALE GENOMIC DNA]</scope>
    <source>
        <strain evidence="2">cv. Shandingzi</strain>
        <tissue evidence="1">Leaves</tissue>
    </source>
</reference>
<protein>
    <submittedName>
        <fullName evidence="1">Uncharacterized protein</fullName>
    </submittedName>
</protein>
<dbReference type="AlphaFoldDB" id="A0A540N185"/>
<accession>A0A540N185</accession>
<evidence type="ECO:0000313" key="2">
    <source>
        <dbReference type="Proteomes" id="UP000315295"/>
    </source>
</evidence>
<proteinExistence type="predicted"/>
<organism evidence="1 2">
    <name type="scientific">Malus baccata</name>
    <name type="common">Siberian crab apple</name>
    <name type="synonym">Pyrus baccata</name>
    <dbReference type="NCBI Taxonomy" id="106549"/>
    <lineage>
        <taxon>Eukaryota</taxon>
        <taxon>Viridiplantae</taxon>
        <taxon>Streptophyta</taxon>
        <taxon>Embryophyta</taxon>
        <taxon>Tracheophyta</taxon>
        <taxon>Spermatophyta</taxon>
        <taxon>Magnoliopsida</taxon>
        <taxon>eudicotyledons</taxon>
        <taxon>Gunneridae</taxon>
        <taxon>Pentapetalae</taxon>
        <taxon>rosids</taxon>
        <taxon>fabids</taxon>
        <taxon>Rosales</taxon>
        <taxon>Rosaceae</taxon>
        <taxon>Amygdaloideae</taxon>
        <taxon>Maleae</taxon>
        <taxon>Malus</taxon>
    </lineage>
</organism>
<dbReference type="EMBL" id="VIEB01000134">
    <property type="protein sequence ID" value="TQE04775.1"/>
    <property type="molecule type" value="Genomic_DNA"/>
</dbReference>
<evidence type="ECO:0000313" key="1">
    <source>
        <dbReference type="EMBL" id="TQE04775.1"/>
    </source>
</evidence>
<sequence length="55" mass="6172">MSYASRVFDQICYPNILLFCEMLDQSFEPDEATVVLVLPACVHLGAVDVGKWIHS</sequence>
<keyword evidence="2" id="KW-1185">Reference proteome</keyword>
<dbReference type="STRING" id="106549.A0A540N185"/>
<name>A0A540N185_MALBA</name>